<dbReference type="Proteomes" id="UP000798602">
    <property type="component" value="Unassembled WGS sequence"/>
</dbReference>
<evidence type="ECO:0000256" key="1">
    <source>
        <dbReference type="SAM" id="MobiDB-lite"/>
    </source>
</evidence>
<feature type="region of interest" description="Disordered" evidence="1">
    <location>
        <begin position="214"/>
        <end position="242"/>
    </location>
</feature>
<feature type="compositionally biased region" description="Basic and acidic residues" evidence="1">
    <location>
        <begin position="220"/>
        <end position="242"/>
    </location>
</feature>
<comment type="caution">
    <text evidence="2">The sequence shown here is derived from an EMBL/GenBank/DDBJ whole genome shotgun (WGS) entry which is preliminary data.</text>
</comment>
<evidence type="ECO:0000313" key="3">
    <source>
        <dbReference type="Proteomes" id="UP000798602"/>
    </source>
</evidence>
<dbReference type="Gene3D" id="3.90.930.1">
    <property type="match status" value="1"/>
</dbReference>
<organism evidence="2 3">
    <name type="scientific">Flavobacterium ichthyis</name>
    <dbReference type="NCBI Taxonomy" id="2698827"/>
    <lineage>
        <taxon>Bacteria</taxon>
        <taxon>Pseudomonadati</taxon>
        <taxon>Bacteroidota</taxon>
        <taxon>Flavobacteriia</taxon>
        <taxon>Flavobacteriales</taxon>
        <taxon>Flavobacteriaceae</taxon>
        <taxon>Flavobacterium</taxon>
    </lineage>
</organism>
<name>A0ABW9ZB97_9FLAO</name>
<protein>
    <recommendedName>
        <fullName evidence="4">Preprotein translocase YidC</fullName>
    </recommendedName>
</protein>
<sequence length="242" mass="28134">MKYFFIILIFTFKLFAQDTNMLDANGKRHGLWRGIYETSKRPRYEGTFNHGRETGIFKFFDDTKAGSIIATRDFTAVDGSAYTIFFDQNGNKVSEGKEVNKLANGLWKYYHFKSPEIMTLEYYVEGKLNGERKVFYKNGILAEQANFVNDVKDGTYKKFNEKGTLLEESFYKNGVLDGPAMFDDGFGKVTKGQYKDGKKFGIWSYFENGKLMKKQNPNKIKQDKFKIDSKNKDARKRPENRQ</sequence>
<evidence type="ECO:0008006" key="4">
    <source>
        <dbReference type="Google" id="ProtNLM"/>
    </source>
</evidence>
<dbReference type="SUPFAM" id="SSF82185">
    <property type="entry name" value="Histone H3 K4-specific methyltransferase SET7/9 N-terminal domain"/>
    <property type="match status" value="1"/>
</dbReference>
<accession>A0ABW9ZB97</accession>
<proteinExistence type="predicted"/>
<dbReference type="EMBL" id="JAABLM010000003">
    <property type="protein sequence ID" value="NBL64365.1"/>
    <property type="molecule type" value="Genomic_DNA"/>
</dbReference>
<dbReference type="Pfam" id="PF07661">
    <property type="entry name" value="MORN_2"/>
    <property type="match status" value="2"/>
</dbReference>
<dbReference type="RefSeq" id="WP_166536187.1">
    <property type="nucleotide sequence ID" value="NZ_JAABLM010000003.1"/>
</dbReference>
<dbReference type="InterPro" id="IPR011652">
    <property type="entry name" value="MORN_2"/>
</dbReference>
<keyword evidence="3" id="KW-1185">Reference proteome</keyword>
<gene>
    <name evidence="2" type="ORF">GV828_04005</name>
</gene>
<reference evidence="3" key="1">
    <citation type="submission" date="2020-01" db="EMBL/GenBank/DDBJ databases">
        <title>Sphingomonas sp. strain CSW-10.</title>
        <authorList>
            <person name="Chen W.-M."/>
        </authorList>
    </citation>
    <scope>NUCLEOTIDE SEQUENCE [LARGE SCALE GENOMIC DNA]</scope>
    <source>
        <strain evidence="3">NST-5</strain>
    </source>
</reference>
<evidence type="ECO:0000313" key="2">
    <source>
        <dbReference type="EMBL" id="NBL64365.1"/>
    </source>
</evidence>